<name>A0A0G1ZEM3_UNCK3</name>
<organism evidence="1 2">
    <name type="scientific">candidate division Kazan bacterium GW2011_GWB1_52_7</name>
    <dbReference type="NCBI Taxonomy" id="1620414"/>
    <lineage>
        <taxon>Bacteria</taxon>
        <taxon>Bacteria division Kazan-3B-28</taxon>
    </lineage>
</organism>
<dbReference type="PANTHER" id="PTHR30619:SF1">
    <property type="entry name" value="RECOMBINATION PROTEIN 2"/>
    <property type="match status" value="1"/>
</dbReference>
<proteinExistence type="predicted"/>
<dbReference type="Gene3D" id="3.60.15.10">
    <property type="entry name" value="Ribonuclease Z/Hydroxyacylglutathione hydrolase-like"/>
    <property type="match status" value="1"/>
</dbReference>
<dbReference type="EMBL" id="LCRB01000012">
    <property type="protein sequence ID" value="KKW26307.1"/>
    <property type="molecule type" value="Genomic_DNA"/>
</dbReference>
<dbReference type="Proteomes" id="UP000034913">
    <property type="component" value="Unassembled WGS sequence"/>
</dbReference>
<dbReference type="InterPro" id="IPR036866">
    <property type="entry name" value="RibonucZ/Hydroxyglut_hydro"/>
</dbReference>
<accession>A0A0G1ZEM3</accession>
<sequence length="196" mass="21916">MLTHPHADHLSGLIPVIERYKVGRILYYPSFYDTVGYEKFQKLVQEEGAEILSAQVGGRIGLDELSLQLIWPVDNFRDGNVNNESIVMLLDYQNFEALLLGDAEKDIQNRLGVNTDIDLIKVGHHGSANGSYGPLLRATRPELAVISAGAKNRYGHPHQQTLNLFAKLGITLLRTDLNGTVTVRSDGRNFWYDIGR</sequence>
<dbReference type="SUPFAM" id="SSF56281">
    <property type="entry name" value="Metallo-hydrolase/oxidoreductase"/>
    <property type="match status" value="1"/>
</dbReference>
<dbReference type="PANTHER" id="PTHR30619">
    <property type="entry name" value="DNA INTERNALIZATION/COMPETENCE PROTEIN COMEC/REC2"/>
    <property type="match status" value="1"/>
</dbReference>
<reference evidence="1 2" key="1">
    <citation type="journal article" date="2015" name="Nature">
        <title>rRNA introns, odd ribosomes, and small enigmatic genomes across a large radiation of phyla.</title>
        <authorList>
            <person name="Brown C.T."/>
            <person name="Hug L.A."/>
            <person name="Thomas B.C."/>
            <person name="Sharon I."/>
            <person name="Castelle C.J."/>
            <person name="Singh A."/>
            <person name="Wilkins M.J."/>
            <person name="Williams K.H."/>
            <person name="Banfield J.F."/>
        </authorList>
    </citation>
    <scope>NUCLEOTIDE SEQUENCE [LARGE SCALE GENOMIC DNA]</scope>
</reference>
<protein>
    <submittedName>
        <fullName evidence="1">Beta-lactamase domain protein</fullName>
    </submittedName>
</protein>
<evidence type="ECO:0000313" key="2">
    <source>
        <dbReference type="Proteomes" id="UP000034913"/>
    </source>
</evidence>
<dbReference type="AlphaFoldDB" id="A0A0G1ZEM3"/>
<comment type="caution">
    <text evidence="1">The sequence shown here is derived from an EMBL/GenBank/DDBJ whole genome shotgun (WGS) entry which is preliminary data.</text>
</comment>
<gene>
    <name evidence="1" type="ORF">VF00_C0012G0007</name>
</gene>
<dbReference type="InterPro" id="IPR052159">
    <property type="entry name" value="Competence_DNA_uptake"/>
</dbReference>
<evidence type="ECO:0000313" key="1">
    <source>
        <dbReference type="EMBL" id="KKW26307.1"/>
    </source>
</evidence>